<keyword evidence="2" id="KW-0539">Nucleus</keyword>
<evidence type="ECO:0000313" key="6">
    <source>
        <dbReference type="Proteomes" id="UP000198406"/>
    </source>
</evidence>
<dbReference type="PANTHER" id="PTHR48112:SF22">
    <property type="entry name" value="MITOCHONDRIAL TRANSCRIPTION FACTOR A, ISOFORM B"/>
    <property type="match status" value="1"/>
</dbReference>
<dbReference type="SMART" id="SM00398">
    <property type="entry name" value="HMG"/>
    <property type="match status" value="1"/>
</dbReference>
<dbReference type="OrthoDB" id="49060at2759"/>
<dbReference type="EMBL" id="BDSP01000133">
    <property type="protein sequence ID" value="GAX19030.1"/>
    <property type="molecule type" value="Genomic_DNA"/>
</dbReference>
<feature type="compositionally biased region" description="Basic and acidic residues" evidence="3">
    <location>
        <begin position="128"/>
        <end position="138"/>
    </location>
</feature>
<dbReference type="InterPro" id="IPR050342">
    <property type="entry name" value="HMGB"/>
</dbReference>
<evidence type="ECO:0000256" key="2">
    <source>
        <dbReference type="PROSITE-ProRule" id="PRU00267"/>
    </source>
</evidence>
<protein>
    <recommendedName>
        <fullName evidence="4">HMG box domain-containing protein</fullName>
    </recommendedName>
</protein>
<name>A0A1Z5JYD0_FISSO</name>
<dbReference type="SUPFAM" id="SSF47095">
    <property type="entry name" value="HMG-box"/>
    <property type="match status" value="1"/>
</dbReference>
<dbReference type="Pfam" id="PF00505">
    <property type="entry name" value="HMG_box"/>
    <property type="match status" value="1"/>
</dbReference>
<dbReference type="GO" id="GO:0005634">
    <property type="term" value="C:nucleus"/>
    <property type="evidence" value="ECO:0007669"/>
    <property type="project" value="UniProtKB-UniRule"/>
</dbReference>
<feature type="region of interest" description="Disordered" evidence="3">
    <location>
        <begin position="100"/>
        <end position="151"/>
    </location>
</feature>
<sequence length="323" mass="36120">MNSNPTNGKDSGKAVKQRKEKKPVATPKQRKPTKNEKPARPLSAYNVFFKEERVKWLAEAPDNTQNKFTQLGYEMGQRWKKLSAAEKLKYEKIAKEDVKRYQKEMEQYEQKASPKKAKVAKTKSPQKSPKETKKEVEKTPVATTPSSADAARRVVNAPSPATRDPQELMLQQLLASQQGAPLGPQQPQIPLQLNEREAILRLLQLQELASRSQLSQLMPSNPLVGYPPNQYLGALSGGGAMLPGLEQQLLIQRLRDQELRSQIASLERGLTAQPFPPLSNLDLLALQASSQPQPPSLSDSELLANMSVREKLQLLMQLNQQGY</sequence>
<keyword evidence="6" id="KW-1185">Reference proteome</keyword>
<dbReference type="AlphaFoldDB" id="A0A1Z5JYD0"/>
<keyword evidence="1 2" id="KW-0238">DNA-binding</keyword>
<feature type="region of interest" description="Disordered" evidence="3">
    <location>
        <begin position="1"/>
        <end position="42"/>
    </location>
</feature>
<accession>A0A1Z5JYD0</accession>
<evidence type="ECO:0000256" key="1">
    <source>
        <dbReference type="ARBA" id="ARBA00023125"/>
    </source>
</evidence>
<comment type="caution">
    <text evidence="5">The sequence shown here is derived from an EMBL/GenBank/DDBJ whole genome shotgun (WGS) entry which is preliminary data.</text>
</comment>
<gene>
    <name evidence="5" type="ORF">FisN_8Hh253</name>
</gene>
<dbReference type="Gene3D" id="1.10.30.10">
    <property type="entry name" value="High mobility group box domain"/>
    <property type="match status" value="1"/>
</dbReference>
<reference evidence="5 6" key="1">
    <citation type="journal article" date="2015" name="Plant Cell">
        <title>Oil accumulation by the oleaginous diatom Fistulifera solaris as revealed by the genome and transcriptome.</title>
        <authorList>
            <person name="Tanaka T."/>
            <person name="Maeda Y."/>
            <person name="Veluchamy A."/>
            <person name="Tanaka M."/>
            <person name="Abida H."/>
            <person name="Marechal E."/>
            <person name="Bowler C."/>
            <person name="Muto M."/>
            <person name="Sunaga Y."/>
            <person name="Tanaka M."/>
            <person name="Yoshino T."/>
            <person name="Taniguchi T."/>
            <person name="Fukuda Y."/>
            <person name="Nemoto M."/>
            <person name="Matsumoto M."/>
            <person name="Wong P.S."/>
            <person name="Aburatani S."/>
            <person name="Fujibuchi W."/>
        </authorList>
    </citation>
    <scope>NUCLEOTIDE SEQUENCE [LARGE SCALE GENOMIC DNA]</scope>
    <source>
        <strain evidence="5 6">JPCC DA0580</strain>
    </source>
</reference>
<dbReference type="InParanoid" id="A0A1Z5JYD0"/>
<dbReference type="InterPro" id="IPR036910">
    <property type="entry name" value="HMG_box_dom_sf"/>
</dbReference>
<dbReference type="PANTHER" id="PTHR48112">
    <property type="entry name" value="HIGH MOBILITY GROUP PROTEIN DSP1"/>
    <property type="match status" value="1"/>
</dbReference>
<evidence type="ECO:0000256" key="3">
    <source>
        <dbReference type="SAM" id="MobiDB-lite"/>
    </source>
</evidence>
<organism evidence="5 6">
    <name type="scientific">Fistulifera solaris</name>
    <name type="common">Oleaginous diatom</name>
    <dbReference type="NCBI Taxonomy" id="1519565"/>
    <lineage>
        <taxon>Eukaryota</taxon>
        <taxon>Sar</taxon>
        <taxon>Stramenopiles</taxon>
        <taxon>Ochrophyta</taxon>
        <taxon>Bacillariophyta</taxon>
        <taxon>Bacillariophyceae</taxon>
        <taxon>Bacillariophycidae</taxon>
        <taxon>Naviculales</taxon>
        <taxon>Naviculaceae</taxon>
        <taxon>Fistulifera</taxon>
    </lineage>
</organism>
<dbReference type="PROSITE" id="PS50118">
    <property type="entry name" value="HMG_BOX_2"/>
    <property type="match status" value="1"/>
</dbReference>
<feature type="DNA-binding region" description="HMG box" evidence="2">
    <location>
        <begin position="38"/>
        <end position="109"/>
    </location>
</feature>
<feature type="domain" description="HMG box" evidence="4">
    <location>
        <begin position="38"/>
        <end position="109"/>
    </location>
</feature>
<dbReference type="InterPro" id="IPR009071">
    <property type="entry name" value="HMG_box_dom"/>
</dbReference>
<dbReference type="GO" id="GO:0003677">
    <property type="term" value="F:DNA binding"/>
    <property type="evidence" value="ECO:0007669"/>
    <property type="project" value="UniProtKB-UniRule"/>
</dbReference>
<evidence type="ECO:0000313" key="5">
    <source>
        <dbReference type="EMBL" id="GAX19030.1"/>
    </source>
</evidence>
<proteinExistence type="predicted"/>
<dbReference type="Proteomes" id="UP000198406">
    <property type="component" value="Unassembled WGS sequence"/>
</dbReference>
<feature type="compositionally biased region" description="Basic and acidic residues" evidence="3">
    <location>
        <begin position="100"/>
        <end position="109"/>
    </location>
</feature>
<evidence type="ECO:0000259" key="4">
    <source>
        <dbReference type="PROSITE" id="PS50118"/>
    </source>
</evidence>